<dbReference type="InterPro" id="IPR004827">
    <property type="entry name" value="bZIP"/>
</dbReference>
<feature type="domain" description="BZIP" evidence="8">
    <location>
        <begin position="137"/>
        <end position="193"/>
    </location>
</feature>
<keyword evidence="4" id="KW-0804">Transcription</keyword>
<evidence type="ECO:0000256" key="1">
    <source>
        <dbReference type="ARBA" id="ARBA00022843"/>
    </source>
</evidence>
<evidence type="ECO:0000256" key="5">
    <source>
        <dbReference type="ARBA" id="ARBA00023242"/>
    </source>
</evidence>
<evidence type="ECO:0000313" key="9">
    <source>
        <dbReference type="Proteomes" id="UP000035681"/>
    </source>
</evidence>
<dbReference type="AlphaFoldDB" id="A0A0K0E3D7"/>
<dbReference type="WBParaSite" id="SSTP_0000400900.1">
    <property type="protein sequence ID" value="SSTP_0000400900.1"/>
    <property type="gene ID" value="SSTP_0000400900"/>
</dbReference>
<dbReference type="SUPFAM" id="SSF57959">
    <property type="entry name" value="Leucine zipper domain"/>
    <property type="match status" value="1"/>
</dbReference>
<protein>
    <recommendedName>
        <fullName evidence="6">X-box-binding protein 1</fullName>
    </recommendedName>
</protein>
<dbReference type="GO" id="GO:0005634">
    <property type="term" value="C:nucleus"/>
    <property type="evidence" value="ECO:0007669"/>
    <property type="project" value="TreeGrafter"/>
</dbReference>
<dbReference type="SMART" id="SM00338">
    <property type="entry name" value="BRLZ"/>
    <property type="match status" value="1"/>
</dbReference>
<proteinExistence type="predicted"/>
<dbReference type="Proteomes" id="UP000035681">
    <property type="component" value="Unplaced"/>
</dbReference>
<dbReference type="PANTHER" id="PTHR46542">
    <property type="entry name" value="X-BOX BINDING PROTEIN 1"/>
    <property type="match status" value="1"/>
</dbReference>
<keyword evidence="3" id="KW-0238">DNA-binding</keyword>
<feature type="compositionally biased region" description="Polar residues" evidence="7">
    <location>
        <begin position="220"/>
        <end position="239"/>
    </location>
</feature>
<feature type="region of interest" description="Disordered" evidence="7">
    <location>
        <begin position="116"/>
        <end position="156"/>
    </location>
</feature>
<keyword evidence="1" id="KW-0832">Ubl conjugation</keyword>
<dbReference type="PANTHER" id="PTHR46542:SF1">
    <property type="entry name" value="X-BOX BINDING PROTEIN 1"/>
    <property type="match status" value="1"/>
</dbReference>
<evidence type="ECO:0000256" key="3">
    <source>
        <dbReference type="ARBA" id="ARBA00023125"/>
    </source>
</evidence>
<dbReference type="InterPro" id="IPR052470">
    <property type="entry name" value="ER_Stress-Reg_TF"/>
</dbReference>
<dbReference type="GO" id="GO:0000977">
    <property type="term" value="F:RNA polymerase II transcription regulatory region sequence-specific DNA binding"/>
    <property type="evidence" value="ECO:0007669"/>
    <property type="project" value="TreeGrafter"/>
</dbReference>
<dbReference type="PROSITE" id="PS50217">
    <property type="entry name" value="BZIP"/>
    <property type="match status" value="1"/>
</dbReference>
<evidence type="ECO:0000256" key="7">
    <source>
        <dbReference type="SAM" id="MobiDB-lite"/>
    </source>
</evidence>
<name>A0A0K0E3D7_STRER</name>
<dbReference type="Pfam" id="PF00170">
    <property type="entry name" value="bZIP_1"/>
    <property type="match status" value="1"/>
</dbReference>
<dbReference type="STRING" id="6248.A0A0K0E3D7"/>
<reference evidence="10" key="1">
    <citation type="submission" date="2015-08" db="UniProtKB">
        <authorList>
            <consortium name="WormBaseParasite"/>
        </authorList>
    </citation>
    <scope>IDENTIFICATION</scope>
</reference>
<dbReference type="WBParaSite" id="TCONS_00008297.p1">
    <property type="protein sequence ID" value="TCONS_00008297.p1"/>
    <property type="gene ID" value="XLOC_006251"/>
</dbReference>
<dbReference type="InterPro" id="IPR046347">
    <property type="entry name" value="bZIP_sf"/>
</dbReference>
<sequence length="355" mass="41037">MFQNCQLPAPTLPPKRIILVPGKTVPIITIKPSTSNSLQPVSINSNQYVVVSPEPTTSLLSPSSFQSSSPYSDCGYSSSTLSTNYQDANDVCNKIPEDINEIDESVIQTVLAGKAPSQVNQPKRKQRRERLTNMSSEEKANRRKWRNRVAAQTARDRKKERTNILELALKKLIKENEELRKENARLSERNRELCNFIRPSPAEGPYMYWEECEKDRNESTRQSQNDCSKNHGYSNVLQEDNNRNNDADDDQELKDIIDEMLRDFKPSNDIEEVVREVSKDDYDFKNWEGTEPSFEEEKNVLINDEIFSQMEEGNASNGFWEMDGQCDYVNVDQEYQYMLEGDENFTGYENCGYYY</sequence>
<evidence type="ECO:0000256" key="2">
    <source>
        <dbReference type="ARBA" id="ARBA00023015"/>
    </source>
</evidence>
<dbReference type="CDD" id="cd14691">
    <property type="entry name" value="bZIP_XBP1"/>
    <property type="match status" value="1"/>
</dbReference>
<dbReference type="GO" id="GO:0000981">
    <property type="term" value="F:DNA-binding transcription factor activity, RNA polymerase II-specific"/>
    <property type="evidence" value="ECO:0007669"/>
    <property type="project" value="TreeGrafter"/>
</dbReference>
<keyword evidence="5" id="KW-0539">Nucleus</keyword>
<feature type="region of interest" description="Disordered" evidence="7">
    <location>
        <begin position="220"/>
        <end position="248"/>
    </location>
</feature>
<dbReference type="Gene3D" id="1.20.5.170">
    <property type="match status" value="1"/>
</dbReference>
<accession>A0A0K0E3D7</accession>
<keyword evidence="9" id="KW-1185">Reference proteome</keyword>
<evidence type="ECO:0000256" key="6">
    <source>
        <dbReference type="ARBA" id="ARBA00040165"/>
    </source>
</evidence>
<dbReference type="PROSITE" id="PS00036">
    <property type="entry name" value="BZIP_BASIC"/>
    <property type="match status" value="1"/>
</dbReference>
<keyword evidence="2" id="KW-0805">Transcription regulation</keyword>
<evidence type="ECO:0000259" key="8">
    <source>
        <dbReference type="PROSITE" id="PS50217"/>
    </source>
</evidence>
<evidence type="ECO:0000256" key="4">
    <source>
        <dbReference type="ARBA" id="ARBA00023163"/>
    </source>
</evidence>
<evidence type="ECO:0000313" key="10">
    <source>
        <dbReference type="WBParaSite" id="SSTP_0000400900.1"/>
    </source>
</evidence>
<organism evidence="10">
    <name type="scientific">Strongyloides stercoralis</name>
    <name type="common">Threadworm</name>
    <dbReference type="NCBI Taxonomy" id="6248"/>
    <lineage>
        <taxon>Eukaryota</taxon>
        <taxon>Metazoa</taxon>
        <taxon>Ecdysozoa</taxon>
        <taxon>Nematoda</taxon>
        <taxon>Chromadorea</taxon>
        <taxon>Rhabditida</taxon>
        <taxon>Tylenchina</taxon>
        <taxon>Panagrolaimomorpha</taxon>
        <taxon>Strongyloidoidea</taxon>
        <taxon>Strongyloididae</taxon>
        <taxon>Strongyloides</taxon>
    </lineage>
</organism>